<keyword evidence="3" id="KW-1185">Reference proteome</keyword>
<gene>
    <name evidence="2" type="ORF">SAMN05216215_1018134</name>
</gene>
<dbReference type="RefSeq" id="WP_093267616.1">
    <property type="nucleotide sequence ID" value="NZ_FNOK01000018.1"/>
</dbReference>
<dbReference type="STRING" id="418495.SAMN05216215_1018134"/>
<proteinExistence type="predicted"/>
<dbReference type="AlphaFoldDB" id="A0A1H3GF24"/>
<dbReference type="InterPro" id="IPR012495">
    <property type="entry name" value="TadE-like_dom"/>
</dbReference>
<organism evidence="2 3">
    <name type="scientific">Saccharopolyspora shandongensis</name>
    <dbReference type="NCBI Taxonomy" id="418495"/>
    <lineage>
        <taxon>Bacteria</taxon>
        <taxon>Bacillati</taxon>
        <taxon>Actinomycetota</taxon>
        <taxon>Actinomycetes</taxon>
        <taxon>Pseudonocardiales</taxon>
        <taxon>Pseudonocardiaceae</taxon>
        <taxon>Saccharopolyspora</taxon>
    </lineage>
</organism>
<dbReference type="EMBL" id="FNOK01000018">
    <property type="protein sequence ID" value="SDY01248.1"/>
    <property type="molecule type" value="Genomic_DNA"/>
</dbReference>
<evidence type="ECO:0000313" key="3">
    <source>
        <dbReference type="Proteomes" id="UP000199529"/>
    </source>
</evidence>
<reference evidence="3" key="1">
    <citation type="submission" date="2016-10" db="EMBL/GenBank/DDBJ databases">
        <authorList>
            <person name="Varghese N."/>
            <person name="Submissions S."/>
        </authorList>
    </citation>
    <scope>NUCLEOTIDE SEQUENCE [LARGE SCALE GENOMIC DNA]</scope>
    <source>
        <strain evidence="3">CGMCC 4.3530</strain>
    </source>
</reference>
<protein>
    <submittedName>
        <fullName evidence="2">TadE-like protein</fullName>
    </submittedName>
</protein>
<accession>A0A1H3GF24</accession>
<dbReference type="Pfam" id="PF07811">
    <property type="entry name" value="TadE"/>
    <property type="match status" value="1"/>
</dbReference>
<dbReference type="OrthoDB" id="4869119at2"/>
<sequence length="142" mass="14427">MNRYVRDDGSASIELAILTPALLMLLALIVAGGRVVSADTAVEHAATAAARAASLARTPTAARTTALDTGARVLADQDLACTDIQLTTDTSGFGRVGAPGIVTVTLRCAVALADLTSIPGLPVAVPLHAAFTSPVDPHRSRS</sequence>
<dbReference type="Proteomes" id="UP000199529">
    <property type="component" value="Unassembled WGS sequence"/>
</dbReference>
<evidence type="ECO:0000259" key="1">
    <source>
        <dbReference type="Pfam" id="PF07811"/>
    </source>
</evidence>
<feature type="domain" description="TadE-like" evidence="1">
    <location>
        <begin position="9"/>
        <end position="51"/>
    </location>
</feature>
<name>A0A1H3GF24_9PSEU</name>
<evidence type="ECO:0000313" key="2">
    <source>
        <dbReference type="EMBL" id="SDY01248.1"/>
    </source>
</evidence>